<dbReference type="AlphaFoldDB" id="A0A2H3CYL9"/>
<protein>
    <submittedName>
        <fullName evidence="1">Uncharacterized protein</fullName>
    </submittedName>
</protein>
<dbReference type="OMA" id="DPVPPMY"/>
<dbReference type="InParanoid" id="A0A2H3CYL9"/>
<gene>
    <name evidence="1" type="ORF">ARMGADRAFT_1090936</name>
</gene>
<evidence type="ECO:0000313" key="2">
    <source>
        <dbReference type="Proteomes" id="UP000217790"/>
    </source>
</evidence>
<reference evidence="2" key="1">
    <citation type="journal article" date="2017" name="Nat. Ecol. Evol.">
        <title>Genome expansion and lineage-specific genetic innovations in the forest pathogenic fungi Armillaria.</title>
        <authorList>
            <person name="Sipos G."/>
            <person name="Prasanna A.N."/>
            <person name="Walter M.C."/>
            <person name="O'Connor E."/>
            <person name="Balint B."/>
            <person name="Krizsan K."/>
            <person name="Kiss B."/>
            <person name="Hess J."/>
            <person name="Varga T."/>
            <person name="Slot J."/>
            <person name="Riley R."/>
            <person name="Boka B."/>
            <person name="Rigling D."/>
            <person name="Barry K."/>
            <person name="Lee J."/>
            <person name="Mihaltcheva S."/>
            <person name="LaButti K."/>
            <person name="Lipzen A."/>
            <person name="Waldron R."/>
            <person name="Moloney N.M."/>
            <person name="Sperisen C."/>
            <person name="Kredics L."/>
            <person name="Vagvoelgyi C."/>
            <person name="Patrignani A."/>
            <person name="Fitzpatrick D."/>
            <person name="Nagy I."/>
            <person name="Doyle S."/>
            <person name="Anderson J.B."/>
            <person name="Grigoriev I.V."/>
            <person name="Gueldener U."/>
            <person name="Muensterkoetter M."/>
            <person name="Nagy L.G."/>
        </authorList>
    </citation>
    <scope>NUCLEOTIDE SEQUENCE [LARGE SCALE GENOMIC DNA]</scope>
    <source>
        <strain evidence="2">Ar21-2</strain>
    </source>
</reference>
<dbReference type="OrthoDB" id="3064537at2759"/>
<sequence length="314" mass="34899">MVDAFGLVSRRRNLLENELYLGWPDLKDSFLWQQSDNAHVLCIRPMRPGIIPAVATFTLVGIAESSEWYNKLSGLGDYNDNYPKPIEKLKWLLHFKSPVGTPFQDDWDVGISALQYAQRKRTARDPSDLLRVDASGVQSIRTTSNMFKLKQSGTSDPVPPMYIVPSSHVHAFKAITSRYEFDPINIRGSSGRVIAMGSEAEKLIKHLFVSVAHRESFNASLESVRIIVPKSAMKGTMKEMALLSHAQLSSPSLFTMFFAQPASSRSHSLSPQKRRSNTASVASGSCMEDALCAESDAVSVTEDPDRIDRVEDFA</sequence>
<evidence type="ECO:0000313" key="1">
    <source>
        <dbReference type="EMBL" id="PBK81877.1"/>
    </source>
</evidence>
<organism evidence="1 2">
    <name type="scientific">Armillaria gallica</name>
    <name type="common">Bulbous honey fungus</name>
    <name type="synonym">Armillaria bulbosa</name>
    <dbReference type="NCBI Taxonomy" id="47427"/>
    <lineage>
        <taxon>Eukaryota</taxon>
        <taxon>Fungi</taxon>
        <taxon>Dikarya</taxon>
        <taxon>Basidiomycota</taxon>
        <taxon>Agaricomycotina</taxon>
        <taxon>Agaricomycetes</taxon>
        <taxon>Agaricomycetidae</taxon>
        <taxon>Agaricales</taxon>
        <taxon>Marasmiineae</taxon>
        <taxon>Physalacriaceae</taxon>
        <taxon>Armillaria</taxon>
    </lineage>
</organism>
<accession>A0A2H3CYL9</accession>
<name>A0A2H3CYL9_ARMGA</name>
<proteinExistence type="predicted"/>
<dbReference type="EMBL" id="KZ293724">
    <property type="protein sequence ID" value="PBK81877.1"/>
    <property type="molecule type" value="Genomic_DNA"/>
</dbReference>
<dbReference type="Proteomes" id="UP000217790">
    <property type="component" value="Unassembled WGS sequence"/>
</dbReference>
<keyword evidence="2" id="KW-1185">Reference proteome</keyword>